<dbReference type="Proteomes" id="UP000649617">
    <property type="component" value="Unassembled WGS sequence"/>
</dbReference>
<evidence type="ECO:0000313" key="1">
    <source>
        <dbReference type="EMBL" id="CAE7260604.1"/>
    </source>
</evidence>
<name>A0A812M835_SYMPI</name>
<feature type="non-terminal residue" evidence="1">
    <location>
        <position position="157"/>
    </location>
</feature>
<accession>A0A812M835</accession>
<dbReference type="EMBL" id="CAJNIZ010007708">
    <property type="protein sequence ID" value="CAE7260604.1"/>
    <property type="molecule type" value="Genomic_DNA"/>
</dbReference>
<reference evidence="1" key="1">
    <citation type="submission" date="2021-02" db="EMBL/GenBank/DDBJ databases">
        <authorList>
            <person name="Dougan E. K."/>
            <person name="Rhodes N."/>
            <person name="Thang M."/>
            <person name="Chan C."/>
        </authorList>
    </citation>
    <scope>NUCLEOTIDE SEQUENCE</scope>
</reference>
<gene>
    <name evidence="1" type="primary">nhaS3</name>
    <name evidence="1" type="ORF">SPIL2461_LOCUS5456</name>
</gene>
<evidence type="ECO:0000313" key="2">
    <source>
        <dbReference type="Proteomes" id="UP000649617"/>
    </source>
</evidence>
<keyword evidence="2" id="KW-1185">Reference proteome</keyword>
<sequence length="157" mass="18159">LGPILGASDVKVGVVSTLRDVQDQLMQWLEWFRLIGFAHMFLYFDDPEHDEAAIEEARATYSSDFVSFCLYTGLVNAACCHKAQLHVSSLSLRHGEQLREEWQHLRSWPKFSKYTDDRMCRQLLNIAHALKRAACETENEAVDWVIHLDHDELFLPP</sequence>
<organism evidence="1 2">
    <name type="scientific">Symbiodinium pilosum</name>
    <name type="common">Dinoflagellate</name>
    <dbReference type="NCBI Taxonomy" id="2952"/>
    <lineage>
        <taxon>Eukaryota</taxon>
        <taxon>Sar</taxon>
        <taxon>Alveolata</taxon>
        <taxon>Dinophyceae</taxon>
        <taxon>Suessiales</taxon>
        <taxon>Symbiodiniaceae</taxon>
        <taxon>Symbiodinium</taxon>
    </lineage>
</organism>
<protein>
    <submittedName>
        <fullName evidence="1">NhaS3 protein</fullName>
    </submittedName>
</protein>
<proteinExistence type="predicted"/>
<comment type="caution">
    <text evidence="1">The sequence shown here is derived from an EMBL/GenBank/DDBJ whole genome shotgun (WGS) entry which is preliminary data.</text>
</comment>
<feature type="non-terminal residue" evidence="1">
    <location>
        <position position="1"/>
    </location>
</feature>
<dbReference type="OrthoDB" id="433309at2759"/>
<dbReference type="AlphaFoldDB" id="A0A812M835"/>